<dbReference type="PROSITE" id="PS50004">
    <property type="entry name" value="C2"/>
    <property type="match status" value="1"/>
</dbReference>
<dbReference type="Proteomes" id="UP000189703">
    <property type="component" value="Unplaced"/>
</dbReference>
<dbReference type="InterPro" id="IPR000008">
    <property type="entry name" value="C2_dom"/>
</dbReference>
<dbReference type="PANTHER" id="PTHR32246">
    <property type="entry name" value="INGRESSION PROTEIN FIC1"/>
    <property type="match status" value="1"/>
</dbReference>
<dbReference type="OrthoDB" id="270970at2759"/>
<gene>
    <name evidence="3" type="primary">LOC104606112</name>
</gene>
<dbReference type="SUPFAM" id="SSF49562">
    <property type="entry name" value="C2 domain (Calcium/lipid-binding domain, CaLB)"/>
    <property type="match status" value="1"/>
</dbReference>
<dbReference type="GO" id="GO:0006952">
    <property type="term" value="P:defense response"/>
    <property type="evidence" value="ECO:0007669"/>
    <property type="project" value="InterPro"/>
</dbReference>
<sequence length="200" mass="22356">MERNCLEVTVVSARDLKGVRKLFKMKVYVMVVLASSDKEHFKRTPIDKEGRTNPNWNFSVTFDVENHSDVQLNEYTLTFKLFCKRKLGDKYIGEVSVPIQDLLRAASGGTDSNSPPVITRPVRLESGYTQGVLTFSCRFHEGSVVNDSGVPQPQFSGLDQSPQHSQPAPERPSLRRSLTTKVQQLVTSVAAQVIADEIMD</sequence>
<dbReference type="InterPro" id="IPR044750">
    <property type="entry name" value="C2_SRC2/BAP"/>
</dbReference>
<reference evidence="3" key="1">
    <citation type="submission" date="2025-08" db="UniProtKB">
        <authorList>
            <consortium name="RefSeq"/>
        </authorList>
    </citation>
    <scope>IDENTIFICATION</scope>
</reference>
<protein>
    <submittedName>
        <fullName evidence="3">Protein SRC2 homolog</fullName>
    </submittedName>
</protein>
<evidence type="ECO:0000313" key="2">
    <source>
        <dbReference type="Proteomes" id="UP000189703"/>
    </source>
</evidence>
<dbReference type="RefSeq" id="XP_010269469.1">
    <property type="nucleotide sequence ID" value="XM_010271167.2"/>
</dbReference>
<dbReference type="Pfam" id="PF00168">
    <property type="entry name" value="C2"/>
    <property type="match status" value="1"/>
</dbReference>
<dbReference type="KEGG" id="nnu:104606112"/>
<keyword evidence="2" id="KW-1185">Reference proteome</keyword>
<dbReference type="AlphaFoldDB" id="A0A1U8B0U3"/>
<accession>A0A1U8B0U3</accession>
<dbReference type="PANTHER" id="PTHR32246:SF173">
    <property type="entry name" value="C2 DOMAIN-CONTAINING PROTEIN"/>
    <property type="match status" value="1"/>
</dbReference>
<dbReference type="Gene3D" id="2.60.40.150">
    <property type="entry name" value="C2 domain"/>
    <property type="match status" value="1"/>
</dbReference>
<feature type="compositionally biased region" description="Polar residues" evidence="1">
    <location>
        <begin position="149"/>
        <end position="166"/>
    </location>
</feature>
<dbReference type="OMA" id="CRTFEIN"/>
<evidence type="ECO:0000313" key="3">
    <source>
        <dbReference type="RefSeq" id="XP_010269469.1"/>
    </source>
</evidence>
<name>A0A1U8B0U3_NELNU</name>
<dbReference type="GeneID" id="104606112"/>
<dbReference type="InterPro" id="IPR035892">
    <property type="entry name" value="C2_domain_sf"/>
</dbReference>
<evidence type="ECO:0000256" key="1">
    <source>
        <dbReference type="SAM" id="MobiDB-lite"/>
    </source>
</evidence>
<proteinExistence type="predicted"/>
<organism evidence="2 3">
    <name type="scientific">Nelumbo nucifera</name>
    <name type="common">Sacred lotus</name>
    <dbReference type="NCBI Taxonomy" id="4432"/>
    <lineage>
        <taxon>Eukaryota</taxon>
        <taxon>Viridiplantae</taxon>
        <taxon>Streptophyta</taxon>
        <taxon>Embryophyta</taxon>
        <taxon>Tracheophyta</taxon>
        <taxon>Spermatophyta</taxon>
        <taxon>Magnoliopsida</taxon>
        <taxon>Proteales</taxon>
        <taxon>Nelumbonaceae</taxon>
        <taxon>Nelumbo</taxon>
    </lineage>
</organism>
<dbReference type="CDD" id="cd04051">
    <property type="entry name" value="C2_SRC2_like"/>
    <property type="match status" value="1"/>
</dbReference>
<dbReference type="SMART" id="SM00239">
    <property type="entry name" value="C2"/>
    <property type="match status" value="1"/>
</dbReference>
<feature type="region of interest" description="Disordered" evidence="1">
    <location>
        <begin position="149"/>
        <end position="178"/>
    </location>
</feature>